<keyword evidence="2" id="KW-1185">Reference proteome</keyword>
<sequence length="66" mass="7473">MKLSPGFPKFTNEVQHLLDKVLQWDDTMHSSPWKTGVRLPGLATPGKQSAKSQQLWIARHRPFCGS</sequence>
<name>A0A1W1HZR0_9BACT</name>
<protein>
    <submittedName>
        <fullName evidence="1">Uncharacterized protein</fullName>
    </submittedName>
</protein>
<proteinExistence type="predicted"/>
<organism evidence="1 2">
    <name type="scientific">Nitrospira japonica</name>
    <dbReference type="NCBI Taxonomy" id="1325564"/>
    <lineage>
        <taxon>Bacteria</taxon>
        <taxon>Pseudomonadati</taxon>
        <taxon>Nitrospirota</taxon>
        <taxon>Nitrospiria</taxon>
        <taxon>Nitrospirales</taxon>
        <taxon>Nitrospiraceae</taxon>
        <taxon>Nitrospira</taxon>
    </lineage>
</organism>
<dbReference type="Proteomes" id="UP000192042">
    <property type="component" value="Chromosome I"/>
</dbReference>
<accession>A0A1W1HZR0</accession>
<dbReference type="AlphaFoldDB" id="A0A1W1HZR0"/>
<reference evidence="1 2" key="1">
    <citation type="submission" date="2017-03" db="EMBL/GenBank/DDBJ databases">
        <authorList>
            <person name="Afonso C.L."/>
            <person name="Miller P.J."/>
            <person name="Scott M.A."/>
            <person name="Spackman E."/>
            <person name="Goraichik I."/>
            <person name="Dimitrov K.M."/>
            <person name="Suarez D.L."/>
            <person name="Swayne D.E."/>
        </authorList>
    </citation>
    <scope>NUCLEOTIDE SEQUENCE [LARGE SCALE GENOMIC DNA]</scope>
    <source>
        <strain evidence="1">Genome sequencing of Nitrospira japonica strain NJ11</strain>
    </source>
</reference>
<gene>
    <name evidence="1" type="ORF">NSJP_0040</name>
</gene>
<evidence type="ECO:0000313" key="2">
    <source>
        <dbReference type="Proteomes" id="UP000192042"/>
    </source>
</evidence>
<dbReference type="KEGG" id="nja:NSJP_0040"/>
<dbReference type="EMBL" id="LT828648">
    <property type="protein sequence ID" value="SLM46212.1"/>
    <property type="molecule type" value="Genomic_DNA"/>
</dbReference>
<evidence type="ECO:0000313" key="1">
    <source>
        <dbReference type="EMBL" id="SLM46212.1"/>
    </source>
</evidence>